<reference evidence="2 3" key="1">
    <citation type="submission" date="2018-07" db="EMBL/GenBank/DDBJ databases">
        <title>A high quality draft genome assembly of the barn swallow (H. rustica rustica).</title>
        <authorList>
            <person name="Formenti G."/>
            <person name="Chiara M."/>
            <person name="Poveda L."/>
            <person name="Francoijs K.-J."/>
            <person name="Bonisoli-Alquati A."/>
            <person name="Canova L."/>
            <person name="Gianfranceschi L."/>
            <person name="Horner D.S."/>
            <person name="Saino N."/>
        </authorList>
    </citation>
    <scope>NUCLEOTIDE SEQUENCE [LARGE SCALE GENOMIC DNA]</scope>
    <source>
        <strain evidence="2">Chelidonia</strain>
        <tissue evidence="2">Blood</tissue>
    </source>
</reference>
<dbReference type="Proteomes" id="UP000269221">
    <property type="component" value="Unassembled WGS sequence"/>
</dbReference>
<protein>
    <submittedName>
        <fullName evidence="2">Uncharacterized protein</fullName>
    </submittedName>
</protein>
<organism evidence="2 3">
    <name type="scientific">Hirundo rustica rustica</name>
    <dbReference type="NCBI Taxonomy" id="333673"/>
    <lineage>
        <taxon>Eukaryota</taxon>
        <taxon>Metazoa</taxon>
        <taxon>Chordata</taxon>
        <taxon>Craniata</taxon>
        <taxon>Vertebrata</taxon>
        <taxon>Euteleostomi</taxon>
        <taxon>Archelosauria</taxon>
        <taxon>Archosauria</taxon>
        <taxon>Dinosauria</taxon>
        <taxon>Saurischia</taxon>
        <taxon>Theropoda</taxon>
        <taxon>Coelurosauria</taxon>
        <taxon>Aves</taxon>
        <taxon>Neognathae</taxon>
        <taxon>Neoaves</taxon>
        <taxon>Telluraves</taxon>
        <taxon>Australaves</taxon>
        <taxon>Passeriformes</taxon>
        <taxon>Sylvioidea</taxon>
        <taxon>Hirundinidae</taxon>
        <taxon>Hirundo</taxon>
    </lineage>
</organism>
<evidence type="ECO:0000313" key="2">
    <source>
        <dbReference type="EMBL" id="RMB90210.1"/>
    </source>
</evidence>
<sequence length="338" mass="36712">MRTGFEVPPHPNPSRIPLKKIPRKFGNPPSPTFGSGSAPREKREAARGGSGWDFLGDHFPWKSKEVKALGGAAQGGLESPSPGGIRGIPGIPLRAGIGLFRPLGIPGFGRSGENSHPGNSGKCRRDLGIRSGTVWEFRHPEWENSGIRTSGVGKFGNPDIRSGEIRDLGIQSGKIQDLGIQSGKIWDLGIQSGKIRESGHPEWGNSGFGHPEWENSGIRTSRVGKFGNPDIQSGKIRDLGIQRGKIQDLGIQSGKIQEFGHPEWENSGIRASRVGKFGNSDIQSGKIREFRHPEWENSGIQAPRVVKFGIPASRVEQFGNLGFRSSGVGTVWEFWLPE</sequence>
<evidence type="ECO:0000313" key="3">
    <source>
        <dbReference type="Proteomes" id="UP000269221"/>
    </source>
</evidence>
<keyword evidence="3" id="KW-1185">Reference proteome</keyword>
<feature type="region of interest" description="Disordered" evidence="1">
    <location>
        <begin position="1"/>
        <end position="51"/>
    </location>
</feature>
<evidence type="ECO:0000256" key="1">
    <source>
        <dbReference type="SAM" id="MobiDB-lite"/>
    </source>
</evidence>
<dbReference type="AlphaFoldDB" id="A0A3M0IQU1"/>
<gene>
    <name evidence="2" type="ORF">DUI87_33346</name>
</gene>
<comment type="caution">
    <text evidence="2">The sequence shown here is derived from an EMBL/GenBank/DDBJ whole genome shotgun (WGS) entry which is preliminary data.</text>
</comment>
<name>A0A3M0IQU1_HIRRU</name>
<accession>A0A3M0IQU1</accession>
<dbReference type="EMBL" id="QRBI01000253">
    <property type="protein sequence ID" value="RMB90210.1"/>
    <property type="molecule type" value="Genomic_DNA"/>
</dbReference>
<proteinExistence type="predicted"/>